<keyword evidence="1" id="KW-0175">Coiled coil</keyword>
<accession>A0A0D2B1Q5</accession>
<dbReference type="Proteomes" id="UP000053259">
    <property type="component" value="Unassembled WGS sequence"/>
</dbReference>
<feature type="compositionally biased region" description="Basic and acidic residues" evidence="2">
    <location>
        <begin position="298"/>
        <end position="309"/>
    </location>
</feature>
<feature type="region of interest" description="Disordered" evidence="2">
    <location>
        <begin position="343"/>
        <end position="374"/>
    </location>
</feature>
<evidence type="ECO:0000256" key="1">
    <source>
        <dbReference type="SAM" id="Coils"/>
    </source>
</evidence>
<dbReference type="RefSeq" id="XP_016215138.1">
    <property type="nucleotide sequence ID" value="XM_016357049.1"/>
</dbReference>
<feature type="compositionally biased region" description="Polar residues" evidence="2">
    <location>
        <begin position="231"/>
        <end position="247"/>
    </location>
</feature>
<sequence length="419" mass="46560">MGLPIWRSPPSSPRPAAAALCDVGAARSAIRRRIPPRANRRDNVHRFLPVSRNSQSSTNSGARSRSQIATLDSLSSHASALSLSSLNARLNDLQESAVHLRNQHRQLLEAHAIASETESRDQTPALVITNDYGLPYVPAANPGLPITSQYERSINRYQARLLRARQEIQRLEAEGLQVDEQRRRLNRLHTDFYNRHLPYNDLDVSTTFISLSRLRDDSEPVPHIISVPGRFTSSPQPIQDTMSSSTARVSLPSSSRLSVPEMERRTLRRMSDGNIDDHSPERTVIEAYTVEEAIEDFHDGLGDRNRSVEPDEAEEESWNTMLATIAPDDRLPSASSSFASDAASRSFSSSNSSSRAPSAFSSGTTVTVPEDNGCDTEEIWRTIGERFNRGEDVPDELWVNAGVPISTARVLARSMRERL</sequence>
<protein>
    <submittedName>
        <fullName evidence="3">Uncharacterized protein</fullName>
    </submittedName>
</protein>
<feature type="region of interest" description="Disordered" evidence="2">
    <location>
        <begin position="230"/>
        <end position="263"/>
    </location>
</feature>
<feature type="region of interest" description="Disordered" evidence="2">
    <location>
        <begin position="36"/>
        <end position="65"/>
    </location>
</feature>
<dbReference type="OrthoDB" id="3946700at2759"/>
<evidence type="ECO:0000313" key="4">
    <source>
        <dbReference type="Proteomes" id="UP000053259"/>
    </source>
</evidence>
<dbReference type="GeneID" id="27311774"/>
<dbReference type="EMBL" id="KN847538">
    <property type="protein sequence ID" value="KIW05269.1"/>
    <property type="molecule type" value="Genomic_DNA"/>
</dbReference>
<feature type="compositionally biased region" description="Low complexity" evidence="2">
    <location>
        <begin position="343"/>
        <end position="362"/>
    </location>
</feature>
<name>A0A0D2B1Q5_9PEZI</name>
<organism evidence="3 4">
    <name type="scientific">Verruconis gallopava</name>
    <dbReference type="NCBI Taxonomy" id="253628"/>
    <lineage>
        <taxon>Eukaryota</taxon>
        <taxon>Fungi</taxon>
        <taxon>Dikarya</taxon>
        <taxon>Ascomycota</taxon>
        <taxon>Pezizomycotina</taxon>
        <taxon>Dothideomycetes</taxon>
        <taxon>Pleosporomycetidae</taxon>
        <taxon>Venturiales</taxon>
        <taxon>Sympoventuriaceae</taxon>
        <taxon>Verruconis</taxon>
    </lineage>
</organism>
<keyword evidence="4" id="KW-1185">Reference proteome</keyword>
<feature type="compositionally biased region" description="Low complexity" evidence="2">
    <location>
        <begin position="248"/>
        <end position="260"/>
    </location>
</feature>
<dbReference type="VEuPathDB" id="FungiDB:PV09_03801"/>
<dbReference type="AlphaFoldDB" id="A0A0D2B1Q5"/>
<dbReference type="InParanoid" id="A0A0D2B1Q5"/>
<proteinExistence type="predicted"/>
<feature type="compositionally biased region" description="Polar residues" evidence="2">
    <location>
        <begin position="51"/>
        <end position="65"/>
    </location>
</feature>
<evidence type="ECO:0000313" key="3">
    <source>
        <dbReference type="EMBL" id="KIW05269.1"/>
    </source>
</evidence>
<feature type="coiled-coil region" evidence="1">
    <location>
        <begin position="83"/>
        <end position="110"/>
    </location>
</feature>
<reference evidence="3 4" key="1">
    <citation type="submission" date="2015-01" db="EMBL/GenBank/DDBJ databases">
        <title>The Genome Sequence of Ochroconis gallopava CBS43764.</title>
        <authorList>
            <consortium name="The Broad Institute Genomics Platform"/>
            <person name="Cuomo C."/>
            <person name="de Hoog S."/>
            <person name="Gorbushina A."/>
            <person name="Stielow B."/>
            <person name="Teixiera M."/>
            <person name="Abouelleil A."/>
            <person name="Chapman S.B."/>
            <person name="Priest M."/>
            <person name="Young S.K."/>
            <person name="Wortman J."/>
            <person name="Nusbaum C."/>
            <person name="Birren B."/>
        </authorList>
    </citation>
    <scope>NUCLEOTIDE SEQUENCE [LARGE SCALE GENOMIC DNA]</scope>
    <source>
        <strain evidence="3 4">CBS 43764</strain>
    </source>
</reference>
<feature type="coiled-coil region" evidence="1">
    <location>
        <begin position="147"/>
        <end position="188"/>
    </location>
</feature>
<gene>
    <name evidence="3" type="ORF">PV09_03801</name>
</gene>
<feature type="region of interest" description="Disordered" evidence="2">
    <location>
        <begin position="298"/>
        <end position="317"/>
    </location>
</feature>
<evidence type="ECO:0000256" key="2">
    <source>
        <dbReference type="SAM" id="MobiDB-lite"/>
    </source>
</evidence>
<dbReference type="HOGENOM" id="CLU_655869_0_0_1"/>